<evidence type="ECO:0000313" key="3">
    <source>
        <dbReference type="Proteomes" id="UP001529510"/>
    </source>
</evidence>
<keyword evidence="3" id="KW-1185">Reference proteome</keyword>
<sequence>VVEEHVEQQAENQSATLGVQSTETSADPTATLLPSEPDLTELGQSANIPPPKKSQQ</sequence>
<protein>
    <submittedName>
        <fullName evidence="2">Uncharacterized protein</fullName>
    </submittedName>
</protein>
<comment type="caution">
    <text evidence="2">The sequence shown here is derived from an EMBL/GenBank/DDBJ whole genome shotgun (WGS) entry which is preliminary data.</text>
</comment>
<dbReference type="EMBL" id="JAMKFB020000020">
    <property type="protein sequence ID" value="KAL0164124.1"/>
    <property type="molecule type" value="Genomic_DNA"/>
</dbReference>
<dbReference type="AlphaFoldDB" id="A0ABD0NQM2"/>
<gene>
    <name evidence="2" type="ORF">M9458_039877</name>
</gene>
<evidence type="ECO:0000313" key="2">
    <source>
        <dbReference type="EMBL" id="KAL0164124.1"/>
    </source>
</evidence>
<feature type="region of interest" description="Disordered" evidence="1">
    <location>
        <begin position="1"/>
        <end position="56"/>
    </location>
</feature>
<evidence type="ECO:0000256" key="1">
    <source>
        <dbReference type="SAM" id="MobiDB-lite"/>
    </source>
</evidence>
<proteinExistence type="predicted"/>
<feature type="compositionally biased region" description="Polar residues" evidence="1">
    <location>
        <begin position="9"/>
        <end position="28"/>
    </location>
</feature>
<organism evidence="2 3">
    <name type="scientific">Cirrhinus mrigala</name>
    <name type="common">Mrigala</name>
    <dbReference type="NCBI Taxonomy" id="683832"/>
    <lineage>
        <taxon>Eukaryota</taxon>
        <taxon>Metazoa</taxon>
        <taxon>Chordata</taxon>
        <taxon>Craniata</taxon>
        <taxon>Vertebrata</taxon>
        <taxon>Euteleostomi</taxon>
        <taxon>Actinopterygii</taxon>
        <taxon>Neopterygii</taxon>
        <taxon>Teleostei</taxon>
        <taxon>Ostariophysi</taxon>
        <taxon>Cypriniformes</taxon>
        <taxon>Cyprinidae</taxon>
        <taxon>Labeoninae</taxon>
        <taxon>Labeonini</taxon>
        <taxon>Cirrhinus</taxon>
    </lineage>
</organism>
<feature type="non-terminal residue" evidence="2">
    <location>
        <position position="1"/>
    </location>
</feature>
<dbReference type="Proteomes" id="UP001529510">
    <property type="component" value="Unassembled WGS sequence"/>
</dbReference>
<name>A0ABD0NQM2_CIRMR</name>
<feature type="non-terminal residue" evidence="2">
    <location>
        <position position="56"/>
    </location>
</feature>
<reference evidence="2 3" key="1">
    <citation type="submission" date="2024-05" db="EMBL/GenBank/DDBJ databases">
        <title>Genome sequencing and assembly of Indian major carp, Cirrhinus mrigala (Hamilton, 1822).</title>
        <authorList>
            <person name="Mohindra V."/>
            <person name="Chowdhury L.M."/>
            <person name="Lal K."/>
            <person name="Jena J.K."/>
        </authorList>
    </citation>
    <scope>NUCLEOTIDE SEQUENCE [LARGE SCALE GENOMIC DNA]</scope>
    <source>
        <strain evidence="2">CM1030</strain>
        <tissue evidence="2">Blood</tissue>
    </source>
</reference>
<accession>A0ABD0NQM2</accession>